<dbReference type="PRINTS" id="PR00471">
    <property type="entry name" value="ACETATEKNASE"/>
</dbReference>
<dbReference type="PIRSF" id="PIRSF000722">
    <property type="entry name" value="Acetate_prop_kin"/>
    <property type="match status" value="1"/>
</dbReference>
<feature type="binding site" evidence="5">
    <location>
        <position position="19"/>
    </location>
    <ligand>
        <name>ATP</name>
        <dbReference type="ChEBI" id="CHEBI:30616"/>
    </ligand>
</feature>
<evidence type="ECO:0000256" key="2">
    <source>
        <dbReference type="ARBA" id="ARBA00022741"/>
    </source>
</evidence>
<evidence type="ECO:0000256" key="3">
    <source>
        <dbReference type="ARBA" id="ARBA00022777"/>
    </source>
</evidence>
<dbReference type="InterPro" id="IPR043129">
    <property type="entry name" value="ATPase_NBD"/>
</dbReference>
<comment type="catalytic activity">
    <reaction evidence="5">
        <text>acetate + ATP = acetyl phosphate + ADP</text>
        <dbReference type="Rhea" id="RHEA:11352"/>
        <dbReference type="ChEBI" id="CHEBI:22191"/>
        <dbReference type="ChEBI" id="CHEBI:30089"/>
        <dbReference type="ChEBI" id="CHEBI:30616"/>
        <dbReference type="ChEBI" id="CHEBI:456216"/>
        <dbReference type="EC" id="2.7.2.1"/>
    </reaction>
</comment>
<keyword evidence="7" id="KW-1185">Reference proteome</keyword>
<protein>
    <recommendedName>
        <fullName evidence="5">Probable acetate kinase</fullName>
        <ecNumber evidence="5">2.7.2.1</ecNumber>
    </recommendedName>
    <alternativeName>
        <fullName evidence="5">Acetokinase</fullName>
    </alternativeName>
</protein>
<comment type="similarity">
    <text evidence="5">Belongs to the acetokinase family.</text>
</comment>
<dbReference type="NCBIfam" id="TIGR00016">
    <property type="entry name" value="ackA"/>
    <property type="match status" value="1"/>
</dbReference>
<dbReference type="Gene3D" id="3.30.420.40">
    <property type="match status" value="2"/>
</dbReference>
<evidence type="ECO:0000313" key="6">
    <source>
        <dbReference type="EMBL" id="CAK9252861.1"/>
    </source>
</evidence>
<evidence type="ECO:0000256" key="4">
    <source>
        <dbReference type="ARBA" id="ARBA00022840"/>
    </source>
</evidence>
<comment type="caution">
    <text evidence="6">The sequence shown here is derived from an EMBL/GenBank/DDBJ whole genome shotgun (WGS) entry which is preliminary data.</text>
</comment>
<dbReference type="Proteomes" id="UP001497444">
    <property type="component" value="Unassembled WGS sequence"/>
</dbReference>
<gene>
    <name evidence="6" type="ORF">CSSPJE1EN1_LOCUS28239</name>
</gene>
<keyword evidence="3 5" id="KW-0418">Kinase</keyword>
<dbReference type="SUPFAM" id="SSF53067">
    <property type="entry name" value="Actin-like ATPase domain"/>
    <property type="match status" value="2"/>
</dbReference>
<keyword evidence="4 5" id="KW-0067">ATP-binding</keyword>
<dbReference type="InterPro" id="IPR000890">
    <property type="entry name" value="Aliphatic_acid_kin_short-chain"/>
</dbReference>
<dbReference type="PANTHER" id="PTHR21060:SF15">
    <property type="entry name" value="ACETATE KINASE-RELATED"/>
    <property type="match status" value="1"/>
</dbReference>
<organism evidence="6 7">
    <name type="scientific">Sphagnum jensenii</name>
    <dbReference type="NCBI Taxonomy" id="128206"/>
    <lineage>
        <taxon>Eukaryota</taxon>
        <taxon>Viridiplantae</taxon>
        <taxon>Streptophyta</taxon>
        <taxon>Embryophyta</taxon>
        <taxon>Bryophyta</taxon>
        <taxon>Sphagnophytina</taxon>
        <taxon>Sphagnopsida</taxon>
        <taxon>Sphagnales</taxon>
        <taxon>Sphagnaceae</taxon>
        <taxon>Sphagnum</taxon>
    </lineage>
</organism>
<feature type="binding site" evidence="5">
    <location>
        <begin position="282"/>
        <end position="284"/>
    </location>
    <ligand>
        <name>ATP</name>
        <dbReference type="ChEBI" id="CHEBI:30616"/>
    </ligand>
</feature>
<feature type="binding site" evidence="5">
    <location>
        <position position="91"/>
    </location>
    <ligand>
        <name>substrate</name>
    </ligand>
</feature>
<name>A0ABP0VEI1_9BRYO</name>
<dbReference type="EMBL" id="CAXAQS010000718">
    <property type="protein sequence ID" value="CAK9252861.1"/>
    <property type="molecule type" value="Genomic_DNA"/>
</dbReference>
<dbReference type="PANTHER" id="PTHR21060">
    <property type="entry name" value="ACETATE KINASE"/>
    <property type="match status" value="1"/>
</dbReference>
<reference evidence="6" key="1">
    <citation type="submission" date="2024-02" db="EMBL/GenBank/DDBJ databases">
        <authorList>
            <consortium name="ELIXIR-Norway"/>
            <consortium name="Elixir Norway"/>
        </authorList>
    </citation>
    <scope>NUCLEOTIDE SEQUENCE</scope>
</reference>
<accession>A0ABP0VEI1</accession>
<comment type="pathway">
    <text evidence="5">Metabolic intermediate biosynthesis; acetyl-CoA biosynthesis; acetyl-CoA from acetate: step 1/2.</text>
</comment>
<keyword evidence="1 5" id="KW-0808">Transferase</keyword>
<keyword evidence="2 5" id="KW-0547">Nucleotide-binding</keyword>
<feature type="binding site" evidence="5">
    <location>
        <position position="12"/>
    </location>
    <ligand>
        <name>Mg(2+)</name>
        <dbReference type="ChEBI" id="CHEBI:18420"/>
    </ligand>
</feature>
<proteinExistence type="inferred from homology"/>
<dbReference type="PROSITE" id="PS01075">
    <property type="entry name" value="ACETATE_KINASE_1"/>
    <property type="match status" value="1"/>
</dbReference>
<feature type="binding site" evidence="5">
    <location>
        <position position="380"/>
    </location>
    <ligand>
        <name>Mg(2+)</name>
        <dbReference type="ChEBI" id="CHEBI:18420"/>
    </ligand>
</feature>
<feature type="active site" description="Proton donor/acceptor" evidence="5">
    <location>
        <position position="148"/>
    </location>
</feature>
<feature type="site" description="Transition state stabilizer" evidence="5">
    <location>
        <position position="179"/>
    </location>
</feature>
<keyword evidence="5" id="KW-0460">Magnesium</keyword>
<dbReference type="InterPro" id="IPR004372">
    <property type="entry name" value="Ac/propionate_kinase"/>
</dbReference>
<dbReference type="HAMAP" id="MF_00020">
    <property type="entry name" value="Acetate_kinase"/>
    <property type="match status" value="1"/>
</dbReference>
<dbReference type="EC" id="2.7.2.1" evidence="5"/>
<comment type="caution">
    <text evidence="5">Lacks conserved residue(s) required for the propagation of feature annotation.</text>
</comment>
<evidence type="ECO:0000256" key="1">
    <source>
        <dbReference type="ARBA" id="ARBA00022679"/>
    </source>
</evidence>
<dbReference type="Pfam" id="PF00871">
    <property type="entry name" value="Acetate_kinase"/>
    <property type="match status" value="1"/>
</dbReference>
<sequence>MSQPSLSVMAVNVGSSSIKFSLFALSPKINRVYEGEIERIGLSDSKFTLRSHSETLSHSVEATNNASAVNILMEWVNQMGISEHLSAVGHRIVHGGSKHFNPERVTPEMLTDLRHLSPFDPEHLPGEILLAEAFLRQFPDVIQVACFDTAFHRSLPRVARILPVPRKYENEGIRRFGFHGLSYESILQEMAKRSGIDSTKKRIILAHLGSSVSIAAVNDGKAFDTSTGFSPASGAAMGVCSGDIDPGFVWYLGRNELLSSKEINDLLTLKSGLLGISDISSDMRDLLALEETNSQAREAVSFFTYQIRKWIGGFIAAMGGIDSLVFSGGIGERSASVRGRICDGLQCVDIHLDTDRNQRSIPIISKGNSRVPIHIIHTDEELVIAKMVCDVLSLGWVA</sequence>
<keyword evidence="5" id="KW-0479">Metal-binding</keyword>
<dbReference type="InterPro" id="IPR023865">
    <property type="entry name" value="Aliphatic_acid_kinase_CS"/>
</dbReference>
<evidence type="ECO:0000256" key="5">
    <source>
        <dbReference type="HAMAP-Rule" id="MF_03131"/>
    </source>
</evidence>
<comment type="cofactor">
    <cofactor evidence="5">
        <name>Mg(2+)</name>
        <dbReference type="ChEBI" id="CHEBI:18420"/>
    </cofactor>
</comment>
<evidence type="ECO:0000313" key="7">
    <source>
        <dbReference type="Proteomes" id="UP001497444"/>
    </source>
</evidence>